<dbReference type="GO" id="GO:0002058">
    <property type="term" value="F:uracil binding"/>
    <property type="evidence" value="ECO:0007669"/>
    <property type="project" value="TreeGrafter"/>
</dbReference>
<dbReference type="CDD" id="cd02940">
    <property type="entry name" value="DHPD_FMN"/>
    <property type="match status" value="1"/>
</dbReference>
<dbReference type="Pfam" id="PF01180">
    <property type="entry name" value="DHO_dh"/>
    <property type="match status" value="1"/>
</dbReference>
<dbReference type="InterPro" id="IPR009051">
    <property type="entry name" value="Helical_ferredxn"/>
</dbReference>
<dbReference type="GO" id="GO:0005829">
    <property type="term" value="C:cytosol"/>
    <property type="evidence" value="ECO:0007669"/>
    <property type="project" value="TreeGrafter"/>
</dbReference>
<dbReference type="Gene3D" id="3.20.20.70">
    <property type="entry name" value="Aldolase class I"/>
    <property type="match status" value="1"/>
</dbReference>
<feature type="domain" description="4Fe-4S ferredoxin-type" evidence="21">
    <location>
        <begin position="931"/>
        <end position="963"/>
    </location>
</feature>
<evidence type="ECO:0000256" key="1">
    <source>
        <dbReference type="ARBA" id="ARBA00001917"/>
    </source>
</evidence>
<dbReference type="Proteomes" id="UP001431209">
    <property type="component" value="Unassembled WGS sequence"/>
</dbReference>
<evidence type="ECO:0000256" key="10">
    <source>
        <dbReference type="ARBA" id="ARBA00022723"/>
    </source>
</evidence>
<accession>A0AAW2ZFN1</accession>
<keyword evidence="7" id="KW-0004">4Fe-4S</keyword>
<sequence>MSTLVDDIENLALNPKVHHFATVQNTMTTRKNKKHWKRNIPKDPKLLKNNFIDNKHSTLAERGALFEAQRCLKCADAPCQKSCPTQLDVKSFIGSIANMNYYGAAKRIFSDNPLGLTCGMVCPVSDLCVGGCNLAASEEGPININGLQAFATEVFKKMKLPQIRDPTLPPLDQLPPSYQSKIALIGAGPASISAATFLARLGYQNVHIFEKNKHFGGLSSNEIPQQRLPYDVIDFEVRLMLDLGVQIFYERELGVNLSAQELFRDGYRCIFVGIGQPHAKTDIVFKDLTQEHNFYTSKDFLPVVMKSSKLGMCGCKSNDANKLPKLYGRVVVLGAGDTAMDCATSAIRCGAEKVTVVFRRGFQHMRAVPEEFDAVKEEQCDVMPNCSPKQVIVREGKIAALELYKTDVDSEGRTIVEEDNFIRLKCDFVISAFGSTVASEAVVNAVLPLQINKYGQVDVTPQQQAVDVPNMFAGGDLTGGWTTVEATNDGKTASWYMHKYIQESHGHAVAVSPELPPFCTPIDLVDVSVEMCGVKFLNPFGLASAPPATSPAMIARAFEAGWGFAVTKTYSMDKDAVINVSPRIVKGETSGSQRLGPHQGSFLNIELISEKSAAYWCLGIKQLKEKFPKHIVVASIMSSFNKEDWQTLAIKSQEAGADFLELNLSCPHGMGERGMGLACGQDPELVFNICKWVRAATTLPFFAKLTPNITSVVEIARAAKKGGADGVTATNTVSGLMGLRPKGDPWPGVGAQKKTTYGGISGNAIRPIALKAVSAVAQDIPGYPIMATGGIDSADSGLQFIHCGASVLQVSSAIQNQDFTLIQDYVDGLKALLYVNNHPEFKQWRGQSAPEVVQNSIVNGMGLPRFGPFEEKRRQLLQQEASDKILSQELQDNKIVKHPMFVPPTVNETVGKSVNQIVKWYELDPKREQHVVALVNDDKCINCGKCYMTCNDTGYQAIKFDAVTHIPKIVDEDCTGCTLCASVCPVLDCIEMVPRPSDLPYKPKRGIELGDFSQPIKINL</sequence>
<dbReference type="FunFam" id="1.10.1060.10:FF:000007">
    <property type="entry name" value="Dihydropyrimidine dehydrogenase [NADP(+)]"/>
    <property type="match status" value="1"/>
</dbReference>
<dbReference type="SUPFAM" id="SSF54862">
    <property type="entry name" value="4Fe-4S ferredoxins"/>
    <property type="match status" value="1"/>
</dbReference>
<gene>
    <name evidence="22" type="ORF">AKO1_015452</name>
</gene>
<dbReference type="Pfam" id="PF14691">
    <property type="entry name" value="Fer4_20"/>
    <property type="match status" value="1"/>
</dbReference>
<comment type="function">
    <text evidence="20">Catalyzes the conversion of dihydroorotate to orotate with fumarate as the electron acceptor. Molecular oxygen can replace fumarate in vitro.</text>
</comment>
<evidence type="ECO:0000256" key="17">
    <source>
        <dbReference type="ARBA" id="ARBA00023014"/>
    </source>
</evidence>
<keyword evidence="14" id="KW-0521">NADP</keyword>
<comment type="pathway">
    <text evidence="4">Amino-acid biosynthesis; beta-alanine biosynthesis.</text>
</comment>
<keyword evidence="9" id="KW-0288">FMN</keyword>
<dbReference type="GO" id="GO:0006210">
    <property type="term" value="P:thymine catabolic process"/>
    <property type="evidence" value="ECO:0007669"/>
    <property type="project" value="TreeGrafter"/>
</dbReference>
<dbReference type="InterPro" id="IPR017896">
    <property type="entry name" value="4Fe4S_Fe-S-bd"/>
</dbReference>
<dbReference type="GO" id="GO:0046872">
    <property type="term" value="F:metal ion binding"/>
    <property type="evidence" value="ECO:0007669"/>
    <property type="project" value="UniProtKB-KW"/>
</dbReference>
<dbReference type="EMBL" id="JAOPGA020001419">
    <property type="protein sequence ID" value="KAL0488255.1"/>
    <property type="molecule type" value="Genomic_DNA"/>
</dbReference>
<protein>
    <recommendedName>
        <fullName evidence="6">dihydropyrimidine dehydrogenase (NADP(+))</fullName>
        <ecNumber evidence="6">1.3.1.2</ecNumber>
    </recommendedName>
    <alternativeName>
        <fullName evidence="19">Dihydrothymine dehydrogenase</fullName>
    </alternativeName>
    <alternativeName>
        <fullName evidence="18">Dihydrouracil dehydrogenase</fullName>
    </alternativeName>
</protein>
<keyword evidence="23" id="KW-1185">Reference proteome</keyword>
<evidence type="ECO:0000256" key="7">
    <source>
        <dbReference type="ARBA" id="ARBA00022485"/>
    </source>
</evidence>
<evidence type="ECO:0000256" key="6">
    <source>
        <dbReference type="ARBA" id="ARBA00013004"/>
    </source>
</evidence>
<keyword evidence="10" id="KW-0479">Metal-binding</keyword>
<feature type="domain" description="4Fe-4S ferredoxin-type" evidence="21">
    <location>
        <begin position="965"/>
        <end position="995"/>
    </location>
</feature>
<evidence type="ECO:0000256" key="9">
    <source>
        <dbReference type="ARBA" id="ARBA00022643"/>
    </source>
</evidence>
<evidence type="ECO:0000256" key="5">
    <source>
        <dbReference type="ARBA" id="ARBA00010804"/>
    </source>
</evidence>
<comment type="cofactor">
    <cofactor evidence="1">
        <name>FMN</name>
        <dbReference type="ChEBI" id="CHEBI:58210"/>
    </cofactor>
</comment>
<name>A0AAW2ZFN1_9EUKA</name>
<evidence type="ECO:0000259" key="21">
    <source>
        <dbReference type="PROSITE" id="PS51379"/>
    </source>
</evidence>
<reference evidence="22 23" key="1">
    <citation type="submission" date="2024-03" db="EMBL/GenBank/DDBJ databases">
        <title>The Acrasis kona genome and developmental transcriptomes reveal deep origins of eukaryotic multicellular pathways.</title>
        <authorList>
            <person name="Sheikh S."/>
            <person name="Fu C.-J."/>
            <person name="Brown M.W."/>
            <person name="Baldauf S.L."/>
        </authorList>
    </citation>
    <scope>NUCLEOTIDE SEQUENCE [LARGE SCALE GENOMIC DNA]</scope>
    <source>
        <strain evidence="22 23">ATCC MYA-3509</strain>
    </source>
</reference>
<evidence type="ECO:0000256" key="2">
    <source>
        <dbReference type="ARBA" id="ARBA00001966"/>
    </source>
</evidence>
<proteinExistence type="inferred from homology"/>
<dbReference type="PROSITE" id="PS00198">
    <property type="entry name" value="4FE4S_FER_1"/>
    <property type="match status" value="1"/>
</dbReference>
<keyword evidence="8" id="KW-0285">Flavoprotein</keyword>
<keyword evidence="17" id="KW-0411">Iron-sulfur</keyword>
<dbReference type="Gene3D" id="1.10.1060.10">
    <property type="entry name" value="Alpha-helical ferredoxin"/>
    <property type="match status" value="1"/>
</dbReference>
<evidence type="ECO:0000256" key="4">
    <source>
        <dbReference type="ARBA" id="ARBA00004668"/>
    </source>
</evidence>
<dbReference type="InterPro" id="IPR005720">
    <property type="entry name" value="Dihydroorotate_DH_cat"/>
</dbReference>
<dbReference type="SUPFAM" id="SSF51395">
    <property type="entry name" value="FMN-linked oxidoreductases"/>
    <property type="match status" value="1"/>
</dbReference>
<dbReference type="GO" id="GO:0050661">
    <property type="term" value="F:NADP binding"/>
    <property type="evidence" value="ECO:0007669"/>
    <property type="project" value="TreeGrafter"/>
</dbReference>
<dbReference type="FunFam" id="3.20.20.70:FF:000027">
    <property type="entry name" value="Dihydropyrimidine dehydrogenase [NADP(+)]"/>
    <property type="match status" value="1"/>
</dbReference>
<dbReference type="InterPro" id="IPR036188">
    <property type="entry name" value="FAD/NAD-bd_sf"/>
</dbReference>
<organism evidence="22 23">
    <name type="scientific">Acrasis kona</name>
    <dbReference type="NCBI Taxonomy" id="1008807"/>
    <lineage>
        <taxon>Eukaryota</taxon>
        <taxon>Discoba</taxon>
        <taxon>Heterolobosea</taxon>
        <taxon>Tetramitia</taxon>
        <taxon>Eutetramitia</taxon>
        <taxon>Acrasidae</taxon>
        <taxon>Acrasis</taxon>
    </lineage>
</organism>
<comment type="similarity">
    <text evidence="5">Belongs to the dihydropyrimidine dehydrogenase family.</text>
</comment>
<evidence type="ECO:0000256" key="13">
    <source>
        <dbReference type="ARBA" id="ARBA00022827"/>
    </source>
</evidence>
<dbReference type="PROSITE" id="PS51379">
    <property type="entry name" value="4FE4S_FER_2"/>
    <property type="match status" value="2"/>
</dbReference>
<dbReference type="FunFam" id="3.30.70.20:FF:000023">
    <property type="entry name" value="Dihydropyrimidine dehydrogenase [NADP(+)]"/>
    <property type="match status" value="1"/>
</dbReference>
<dbReference type="EC" id="1.3.1.2" evidence="6"/>
<dbReference type="SUPFAM" id="SSF46548">
    <property type="entry name" value="alpha-helical ferredoxin"/>
    <property type="match status" value="1"/>
</dbReference>
<dbReference type="Pfam" id="PF14697">
    <property type="entry name" value="Fer4_21"/>
    <property type="match status" value="1"/>
</dbReference>
<dbReference type="PANTHER" id="PTHR43073">
    <property type="entry name" value="DIHYDROPYRIMIDINE DEHYDROGENASE [NADP(+)]"/>
    <property type="match status" value="1"/>
</dbReference>
<keyword evidence="15" id="KW-0560">Oxidoreductase</keyword>
<keyword evidence="16" id="KW-0408">Iron</keyword>
<dbReference type="GO" id="GO:0006212">
    <property type="term" value="P:uracil catabolic process"/>
    <property type="evidence" value="ECO:0007669"/>
    <property type="project" value="TreeGrafter"/>
</dbReference>
<evidence type="ECO:0000256" key="3">
    <source>
        <dbReference type="ARBA" id="ARBA00001974"/>
    </source>
</evidence>
<dbReference type="Gene3D" id="3.50.50.60">
    <property type="entry name" value="FAD/NAD(P)-binding domain"/>
    <property type="match status" value="2"/>
</dbReference>
<evidence type="ECO:0000256" key="16">
    <source>
        <dbReference type="ARBA" id="ARBA00023004"/>
    </source>
</evidence>
<dbReference type="InterPro" id="IPR023753">
    <property type="entry name" value="FAD/NAD-binding_dom"/>
</dbReference>
<comment type="caution">
    <text evidence="22">The sequence shown here is derived from an EMBL/GenBank/DDBJ whole genome shotgun (WGS) entry which is preliminary data.</text>
</comment>
<evidence type="ECO:0000256" key="11">
    <source>
        <dbReference type="ARBA" id="ARBA00022737"/>
    </source>
</evidence>
<dbReference type="InterPro" id="IPR013785">
    <property type="entry name" value="Aldolase_TIM"/>
</dbReference>
<evidence type="ECO:0000256" key="19">
    <source>
        <dbReference type="ARBA" id="ARBA00032722"/>
    </source>
</evidence>
<keyword evidence="12" id="KW-0547">Nucleotide-binding</keyword>
<comment type="cofactor">
    <cofactor evidence="3">
        <name>FAD</name>
        <dbReference type="ChEBI" id="CHEBI:57692"/>
    </cofactor>
</comment>
<dbReference type="PANTHER" id="PTHR43073:SF2">
    <property type="entry name" value="DIHYDROPYRIMIDINE DEHYDROGENASE [NADP(+)]"/>
    <property type="match status" value="1"/>
</dbReference>
<evidence type="ECO:0000256" key="15">
    <source>
        <dbReference type="ARBA" id="ARBA00023002"/>
    </source>
</evidence>
<evidence type="ECO:0000256" key="14">
    <source>
        <dbReference type="ARBA" id="ARBA00022857"/>
    </source>
</evidence>
<keyword evidence="11" id="KW-0677">Repeat</keyword>
<dbReference type="PRINTS" id="PR00419">
    <property type="entry name" value="ADXRDTASE"/>
</dbReference>
<evidence type="ECO:0000313" key="23">
    <source>
        <dbReference type="Proteomes" id="UP001431209"/>
    </source>
</evidence>
<evidence type="ECO:0000313" key="22">
    <source>
        <dbReference type="EMBL" id="KAL0488255.1"/>
    </source>
</evidence>
<dbReference type="InterPro" id="IPR017900">
    <property type="entry name" value="4Fe4S_Fe_S_CS"/>
</dbReference>
<dbReference type="GO" id="GO:0051539">
    <property type="term" value="F:4 iron, 4 sulfur cluster binding"/>
    <property type="evidence" value="ECO:0007669"/>
    <property type="project" value="UniProtKB-KW"/>
</dbReference>
<evidence type="ECO:0000256" key="12">
    <source>
        <dbReference type="ARBA" id="ARBA00022741"/>
    </source>
</evidence>
<comment type="cofactor">
    <cofactor evidence="2">
        <name>[4Fe-4S] cluster</name>
        <dbReference type="ChEBI" id="CHEBI:49883"/>
    </cofactor>
</comment>
<evidence type="ECO:0000256" key="18">
    <source>
        <dbReference type="ARBA" id="ARBA00030119"/>
    </source>
</evidence>
<dbReference type="InterPro" id="IPR028261">
    <property type="entry name" value="DPD_II"/>
</dbReference>
<evidence type="ECO:0000256" key="20">
    <source>
        <dbReference type="ARBA" id="ARBA00058668"/>
    </source>
</evidence>
<dbReference type="AlphaFoldDB" id="A0AAW2ZFN1"/>
<dbReference type="SUPFAM" id="SSF51971">
    <property type="entry name" value="Nucleotide-binding domain"/>
    <property type="match status" value="1"/>
</dbReference>
<dbReference type="Pfam" id="PF07992">
    <property type="entry name" value="Pyr_redox_2"/>
    <property type="match status" value="1"/>
</dbReference>
<dbReference type="FunFam" id="3.50.50.60:FF:000061">
    <property type="entry name" value="Dihydropyrimidine dehydrogenase [NADP(+)]"/>
    <property type="match status" value="1"/>
</dbReference>
<evidence type="ECO:0000256" key="8">
    <source>
        <dbReference type="ARBA" id="ARBA00022630"/>
    </source>
</evidence>
<dbReference type="GO" id="GO:0017113">
    <property type="term" value="F:dihydropyrimidine dehydrogenase (NADP+) activity"/>
    <property type="evidence" value="ECO:0007669"/>
    <property type="project" value="UniProtKB-EC"/>
</dbReference>
<dbReference type="Gene3D" id="3.30.70.20">
    <property type="match status" value="1"/>
</dbReference>
<keyword evidence="13" id="KW-0274">FAD</keyword>